<feature type="non-terminal residue" evidence="2">
    <location>
        <position position="544"/>
    </location>
</feature>
<dbReference type="SUPFAM" id="SSF47090">
    <property type="entry name" value="PGBD-like"/>
    <property type="match status" value="1"/>
</dbReference>
<evidence type="ECO:0000313" key="3">
    <source>
        <dbReference type="Proteomes" id="UP000236846"/>
    </source>
</evidence>
<dbReference type="AlphaFoldDB" id="A0A2H0PWH5"/>
<reference evidence="2 3" key="1">
    <citation type="submission" date="2017-09" db="EMBL/GenBank/DDBJ databases">
        <title>Depth-based differentiation of microbial function through sediment-hosted aquifers and enrichment of novel symbionts in the deep terrestrial subsurface.</title>
        <authorList>
            <person name="Probst A.J."/>
            <person name="Ladd B."/>
            <person name="Jarett J.K."/>
            <person name="Geller-Mcgrath D.E."/>
            <person name="Sieber C.M."/>
            <person name="Emerson J.B."/>
            <person name="Anantharaman K."/>
            <person name="Thomas B.C."/>
            <person name="Malmstrom R."/>
            <person name="Stieglmeier M."/>
            <person name="Klingl A."/>
            <person name="Woyke T."/>
            <person name="Ryan C.M."/>
            <person name="Banfield J.F."/>
        </authorList>
    </citation>
    <scope>NUCLEOTIDE SEQUENCE [LARGE SCALE GENOMIC DNA]</scope>
    <source>
        <strain evidence="2">CG11_big_fil_rev_8_21_14_0_20_43_10</strain>
    </source>
</reference>
<protein>
    <recommendedName>
        <fullName evidence="4">Peptidoglycan binding-like domain-containing protein</fullName>
    </recommendedName>
</protein>
<evidence type="ECO:0000313" key="2">
    <source>
        <dbReference type="EMBL" id="PIR26074.1"/>
    </source>
</evidence>
<proteinExistence type="predicted"/>
<name>A0A2H0PWH5_9BACT</name>
<organism evidence="2 3">
    <name type="scientific">Candidatus Brennerbacteria bacterium CG11_big_fil_rev_8_21_14_0_20_43_10</name>
    <dbReference type="NCBI Taxonomy" id="1974523"/>
    <lineage>
        <taxon>Bacteria</taxon>
        <taxon>Candidatus Brenneribacteriota</taxon>
    </lineage>
</organism>
<gene>
    <name evidence="2" type="ORF">COV41_02320</name>
</gene>
<dbReference type="Gene3D" id="1.10.101.10">
    <property type="entry name" value="PGBD-like superfamily/PGBD"/>
    <property type="match status" value="1"/>
</dbReference>
<dbReference type="InterPro" id="IPR036366">
    <property type="entry name" value="PGBDSf"/>
</dbReference>
<accession>A0A2H0PWH5</accession>
<sequence>MAKKLVAFLLAVVVAVSISGGSVSAVTIDELLAQIAALQAQILALQAQQQGTGSTCLTKDLKYGMKDDEVKVLQGWLSVSPQSGWFGPLTKAAVITYQKANSITPAVGYFGPITRASANAKYCVSASPSPSVSPVPAGSVSIALSPETPAAGTFVADTISADGAQALVPVSAFRFTAPAAGAVKVTKVIVTRTGIAADADISNMYLFVDSVKVAESPSVSSAKSTFVNSSGIFTIPAGTYKDVVVKIDLANGVTSGKTFQFGIVAASDITSDATVIAGTFPMTGNVFSVATVTDLGKMTIASVAPASNTTVDAGTLAYEAWRFSATGADQPIDVSFVKFTVVGTADYDSLQNLKLYVDGVQVGTTVALMDSNKTVTFDLSAAPVHFASGQVKTFAVRVDVVKGSSRNFYFEVANGSDFVAKDATYGLYLKTNQQNVFTLIKSAGTVSINAGISVSTKSTSSPSGAVTANAINVKLAEWDVKASGEDIRVSTLGATYAGTHTINNVYMTIDGTQYGTKAGTVASAATQAFNGSYIFTAGATKKVA</sequence>
<feature type="signal peptide" evidence="1">
    <location>
        <begin position="1"/>
        <end position="25"/>
    </location>
</feature>
<dbReference type="Proteomes" id="UP000236846">
    <property type="component" value="Unassembled WGS sequence"/>
</dbReference>
<feature type="chain" id="PRO_5013655153" description="Peptidoglycan binding-like domain-containing protein" evidence="1">
    <location>
        <begin position="26"/>
        <end position="544"/>
    </location>
</feature>
<evidence type="ECO:0008006" key="4">
    <source>
        <dbReference type="Google" id="ProtNLM"/>
    </source>
</evidence>
<dbReference type="InterPro" id="IPR036365">
    <property type="entry name" value="PGBD-like_sf"/>
</dbReference>
<comment type="caution">
    <text evidence="2">The sequence shown here is derived from an EMBL/GenBank/DDBJ whole genome shotgun (WGS) entry which is preliminary data.</text>
</comment>
<evidence type="ECO:0000256" key="1">
    <source>
        <dbReference type="SAM" id="SignalP"/>
    </source>
</evidence>
<keyword evidence="1" id="KW-0732">Signal</keyword>
<dbReference type="EMBL" id="PCXE01000041">
    <property type="protein sequence ID" value="PIR26074.1"/>
    <property type="molecule type" value="Genomic_DNA"/>
</dbReference>